<dbReference type="PROSITE" id="PS00411">
    <property type="entry name" value="KINESIN_MOTOR_1"/>
    <property type="match status" value="1"/>
</dbReference>
<comment type="subcellular location">
    <subcellularLocation>
        <location evidence="1">Cytoplasm</location>
        <location evidence="1">Cytoskeleton</location>
    </subcellularLocation>
</comment>
<evidence type="ECO:0000256" key="1">
    <source>
        <dbReference type="ARBA" id="ARBA00004245"/>
    </source>
</evidence>
<dbReference type="PRINTS" id="PR00380">
    <property type="entry name" value="KINESINHEAVY"/>
</dbReference>
<comment type="similarity">
    <text evidence="13">Belongs to the TRAFAC class myosin-kinesin ATPase superfamily. Kinesin family. KIN-5/BimC subfamily.</text>
</comment>
<dbReference type="GO" id="GO:0008017">
    <property type="term" value="F:microtubule binding"/>
    <property type="evidence" value="ECO:0007669"/>
    <property type="project" value="InterPro"/>
</dbReference>
<dbReference type="OrthoDB" id="3176171at2759"/>
<dbReference type="Gene3D" id="3.40.850.10">
    <property type="entry name" value="Kinesin motor domain"/>
    <property type="match status" value="1"/>
</dbReference>
<dbReference type="GO" id="GO:0090307">
    <property type="term" value="P:mitotic spindle assembly"/>
    <property type="evidence" value="ECO:0007669"/>
    <property type="project" value="TreeGrafter"/>
</dbReference>
<protein>
    <submittedName>
        <fullName evidence="18">Kinesin-like boursin</fullName>
    </submittedName>
</protein>
<dbReference type="STRING" id="1965070.A0A3S3QWC0"/>
<evidence type="ECO:0000256" key="4">
    <source>
        <dbReference type="ARBA" id="ARBA00022618"/>
    </source>
</evidence>
<feature type="compositionally biased region" description="Basic residues" evidence="16">
    <location>
        <begin position="1064"/>
        <end position="1073"/>
    </location>
</feature>
<evidence type="ECO:0000256" key="11">
    <source>
        <dbReference type="ARBA" id="ARBA00023212"/>
    </source>
</evidence>
<dbReference type="PANTHER" id="PTHR47970:SF12">
    <property type="entry name" value="KINESIN FAMILY MEMBER 11"/>
    <property type="match status" value="1"/>
</dbReference>
<keyword evidence="12" id="KW-0131">Cell cycle</keyword>
<evidence type="ECO:0000256" key="5">
    <source>
        <dbReference type="ARBA" id="ARBA00022701"/>
    </source>
</evidence>
<keyword evidence="10 14" id="KW-0505">Motor protein</keyword>
<evidence type="ECO:0000256" key="7">
    <source>
        <dbReference type="ARBA" id="ARBA00022776"/>
    </source>
</evidence>
<evidence type="ECO:0000256" key="10">
    <source>
        <dbReference type="ARBA" id="ARBA00023175"/>
    </source>
</evidence>
<dbReference type="InterPro" id="IPR036961">
    <property type="entry name" value="Kinesin_motor_dom_sf"/>
</dbReference>
<dbReference type="InterPro" id="IPR027417">
    <property type="entry name" value="P-loop_NTPase"/>
</dbReference>
<accession>A0A3S3QWC0</accession>
<evidence type="ECO:0000256" key="2">
    <source>
        <dbReference type="ARBA" id="ARBA00022490"/>
    </source>
</evidence>
<dbReference type="PROSITE" id="PS50067">
    <property type="entry name" value="KINESIN_MOTOR_2"/>
    <property type="match status" value="1"/>
</dbReference>
<dbReference type="InterPro" id="IPR047149">
    <property type="entry name" value="KIF11-like"/>
</dbReference>
<keyword evidence="9 15" id="KW-0175">Coiled coil</keyword>
<keyword evidence="3" id="KW-0597">Phosphoprotein</keyword>
<dbReference type="GO" id="GO:0008574">
    <property type="term" value="F:plus-end-directed microtubule motor activity"/>
    <property type="evidence" value="ECO:0007669"/>
    <property type="project" value="TreeGrafter"/>
</dbReference>
<name>A0A3S3QWC0_9ACAR</name>
<keyword evidence="2" id="KW-0963">Cytoplasm</keyword>
<evidence type="ECO:0000256" key="6">
    <source>
        <dbReference type="ARBA" id="ARBA00022741"/>
    </source>
</evidence>
<dbReference type="InterPro" id="IPR025901">
    <property type="entry name" value="Kinesin-assoc_MT-bd_dom"/>
</dbReference>
<dbReference type="SUPFAM" id="SSF52540">
    <property type="entry name" value="P-loop containing nucleoside triphosphate hydrolases"/>
    <property type="match status" value="1"/>
</dbReference>
<dbReference type="GO" id="GO:0005876">
    <property type="term" value="C:spindle microtubule"/>
    <property type="evidence" value="ECO:0007669"/>
    <property type="project" value="TreeGrafter"/>
</dbReference>
<evidence type="ECO:0000256" key="14">
    <source>
        <dbReference type="PROSITE-ProRule" id="PRU00283"/>
    </source>
</evidence>
<evidence type="ECO:0000256" key="9">
    <source>
        <dbReference type="ARBA" id="ARBA00023054"/>
    </source>
</evidence>
<keyword evidence="4" id="KW-0132">Cell division</keyword>
<evidence type="ECO:0000259" key="17">
    <source>
        <dbReference type="PROSITE" id="PS50067"/>
    </source>
</evidence>
<dbReference type="Pfam" id="PF00225">
    <property type="entry name" value="Kinesin"/>
    <property type="match status" value="1"/>
</dbReference>
<feature type="region of interest" description="Disordered" evidence="16">
    <location>
        <begin position="999"/>
        <end position="1073"/>
    </location>
</feature>
<evidence type="ECO:0000256" key="13">
    <source>
        <dbReference type="ARBA" id="ARBA00034704"/>
    </source>
</evidence>
<keyword evidence="11" id="KW-0206">Cytoskeleton</keyword>
<dbReference type="GO" id="GO:0007018">
    <property type="term" value="P:microtubule-based movement"/>
    <property type="evidence" value="ECO:0007669"/>
    <property type="project" value="InterPro"/>
</dbReference>
<dbReference type="GO" id="GO:0005524">
    <property type="term" value="F:ATP binding"/>
    <property type="evidence" value="ECO:0007669"/>
    <property type="project" value="UniProtKB-UniRule"/>
</dbReference>
<dbReference type="GO" id="GO:0005634">
    <property type="term" value="C:nucleus"/>
    <property type="evidence" value="ECO:0007669"/>
    <property type="project" value="TreeGrafter"/>
</dbReference>
<dbReference type="GO" id="GO:0051301">
    <property type="term" value="P:cell division"/>
    <property type="evidence" value="ECO:0007669"/>
    <property type="project" value="UniProtKB-KW"/>
</dbReference>
<dbReference type="EMBL" id="NCKU01000564">
    <property type="protein sequence ID" value="RWS15023.1"/>
    <property type="molecule type" value="Genomic_DNA"/>
</dbReference>
<feature type="coiled-coil region" evidence="15">
    <location>
        <begin position="381"/>
        <end position="466"/>
    </location>
</feature>
<evidence type="ECO:0000256" key="16">
    <source>
        <dbReference type="SAM" id="MobiDB-lite"/>
    </source>
</evidence>
<feature type="compositionally biased region" description="Basic residues" evidence="16">
    <location>
        <begin position="1037"/>
        <end position="1047"/>
    </location>
</feature>
<feature type="domain" description="Kinesin motor" evidence="17">
    <location>
        <begin position="32"/>
        <end position="372"/>
    </location>
</feature>
<proteinExistence type="inferred from homology"/>
<organism evidence="18 19">
    <name type="scientific">Dinothrombium tinctorium</name>
    <dbReference type="NCBI Taxonomy" id="1965070"/>
    <lineage>
        <taxon>Eukaryota</taxon>
        <taxon>Metazoa</taxon>
        <taxon>Ecdysozoa</taxon>
        <taxon>Arthropoda</taxon>
        <taxon>Chelicerata</taxon>
        <taxon>Arachnida</taxon>
        <taxon>Acari</taxon>
        <taxon>Acariformes</taxon>
        <taxon>Trombidiformes</taxon>
        <taxon>Prostigmata</taxon>
        <taxon>Anystina</taxon>
        <taxon>Parasitengona</taxon>
        <taxon>Trombidioidea</taxon>
        <taxon>Trombidiidae</taxon>
        <taxon>Dinothrombium</taxon>
    </lineage>
</organism>
<feature type="region of interest" description="Disordered" evidence="16">
    <location>
        <begin position="1"/>
        <end position="20"/>
    </location>
</feature>
<dbReference type="PANTHER" id="PTHR47970">
    <property type="entry name" value="KINESIN-LIKE PROTEIN KIF11"/>
    <property type="match status" value="1"/>
</dbReference>
<dbReference type="InterPro" id="IPR047241">
    <property type="entry name" value="KIF11-like_kin_motor_dom"/>
</dbReference>
<evidence type="ECO:0000256" key="8">
    <source>
        <dbReference type="ARBA" id="ARBA00022840"/>
    </source>
</evidence>
<evidence type="ECO:0000313" key="18">
    <source>
        <dbReference type="EMBL" id="RWS15023.1"/>
    </source>
</evidence>
<dbReference type="Proteomes" id="UP000285301">
    <property type="component" value="Unassembled WGS sequence"/>
</dbReference>
<keyword evidence="8 14" id="KW-0067">ATP-binding</keyword>
<keyword evidence="5" id="KW-0493">Microtubule</keyword>
<dbReference type="InterPro" id="IPR001752">
    <property type="entry name" value="Kinesin_motor_dom"/>
</dbReference>
<sequence length="1073" mass="121372">MVQVSLTGPKTPAPKLNPATSAAMDCQESDQNIAVFVRCRPMKANEKKNVVEVLPEHRVIRVNDRGTIGALPNNDKLYSRTFTFDSVFGPQTEQIDVYRAVVAPLIEQVIAGYNCTVFAYGQTGTGKTFTMEGERTSEDTSWETDPLSGIIPRALHQLFETLPDSIEHSVGVSFIELYNEELYDLLSPVDDTTKLKIYDDPIRKGSVIICGLEEINVHTKAQIYEILRKGSEKRQTAATLLNACSSRSHTIFSVTVHIKENSNDGEELLKIGKLNLVDLAGSENIGRSGASDKRAREAGNINQSLLTLGRVITSLVDKTPHIPYRESKLTRLLKDSLGGRTKTSIIATISPNVADAEDTLSTLEYAQRAKKITNKPEVNQKLSKKTLLREYTAEIERLRRDLAACREKNGFYINQENYNQMVEKLDIQAKDIEEKEGALKALQEELEKLNETFDETKATLEQKEGELAMTSECLKTTERNLRKVEVDLDEQKYLADVHSKNEQVLYEKAKKLLNIADQTSSDIDKLHRKVDCQSNIEESNFEKLKVYQEKFTENMEHLQHLVQIGSDSISECLSSTEPKVKENFDTLEGKVAEIFQKLLKTETYVNDLSQKLSTAHSVDQSLVEKADCVKEKILYTEESHTLHTNEVEEEINIFRNVFEECFGKVREAITTQRAEVEALLLKQNTQMKELIDYRNQCFQNIKSALTDIFESRNSEVALLRDQVKKLIELQQESEAATVSMLNDILKRKKTFASIFAQHSDGISNTITSISSANVKQEKNTNQLLNSISESLNLRETKQINLIDEVDSLNCENIQSNVNEIDSIRANCAPHFDKASKLMSDMKDDFKRNVGESVNINEKIMKTMNENLQKKQSIVSEIDKNVLSSVFEAKSNVENVHSEVGTTKNNLMDCISNIGNQVNNWHRSYNREIVGRGSEFDFFKSSQLMKYNPTGATPQKTEYNYPRELVISSPDERLLSRYRASILEKAVVHLPLPDDDEIEEEAEMKESSLKSEGSNNGSINNENKSPETIFPQPTLSKIKTKQAKKKNANQKEQQEQKAGEIIERKKSKPFHACN</sequence>
<dbReference type="InterPro" id="IPR019821">
    <property type="entry name" value="Kinesin_motor_CS"/>
</dbReference>
<feature type="compositionally biased region" description="Low complexity" evidence="16">
    <location>
        <begin position="1009"/>
        <end position="1022"/>
    </location>
</feature>
<feature type="compositionally biased region" description="Basic and acidic residues" evidence="16">
    <location>
        <begin position="1051"/>
        <end position="1063"/>
    </location>
</feature>
<dbReference type="CDD" id="cd01364">
    <property type="entry name" value="KISc_BimC_Eg5"/>
    <property type="match status" value="1"/>
</dbReference>
<evidence type="ECO:0000256" key="15">
    <source>
        <dbReference type="SAM" id="Coils"/>
    </source>
</evidence>
<keyword evidence="19" id="KW-1185">Reference proteome</keyword>
<reference evidence="18 19" key="1">
    <citation type="journal article" date="2018" name="Gigascience">
        <title>Genomes of trombidid mites reveal novel predicted allergens and laterally-transferred genes associated with secondary metabolism.</title>
        <authorList>
            <person name="Dong X."/>
            <person name="Chaisiri K."/>
            <person name="Xia D."/>
            <person name="Armstrong S.D."/>
            <person name="Fang Y."/>
            <person name="Donnelly M.J."/>
            <person name="Kadowaki T."/>
            <person name="McGarry J.W."/>
            <person name="Darby A.C."/>
            <person name="Makepeace B.L."/>
        </authorList>
    </citation>
    <scope>NUCLEOTIDE SEQUENCE [LARGE SCALE GENOMIC DNA]</scope>
    <source>
        <strain evidence="18">UoL-WK</strain>
    </source>
</reference>
<keyword evidence="6 14" id="KW-0547">Nucleotide-binding</keyword>
<dbReference type="GO" id="GO:0072686">
    <property type="term" value="C:mitotic spindle"/>
    <property type="evidence" value="ECO:0007669"/>
    <property type="project" value="TreeGrafter"/>
</dbReference>
<dbReference type="AlphaFoldDB" id="A0A3S3QWC0"/>
<keyword evidence="7" id="KW-0498">Mitosis</keyword>
<evidence type="ECO:0000256" key="12">
    <source>
        <dbReference type="ARBA" id="ARBA00023306"/>
    </source>
</evidence>
<feature type="binding site" evidence="14">
    <location>
        <begin position="121"/>
        <end position="128"/>
    </location>
    <ligand>
        <name>ATP</name>
        <dbReference type="ChEBI" id="CHEBI:30616"/>
    </ligand>
</feature>
<dbReference type="GO" id="GO:0051231">
    <property type="term" value="P:spindle elongation"/>
    <property type="evidence" value="ECO:0007669"/>
    <property type="project" value="TreeGrafter"/>
</dbReference>
<evidence type="ECO:0000256" key="3">
    <source>
        <dbReference type="ARBA" id="ARBA00022553"/>
    </source>
</evidence>
<gene>
    <name evidence="18" type="ORF">B4U79_10790</name>
</gene>
<dbReference type="Pfam" id="PF13931">
    <property type="entry name" value="Microtub_bind"/>
    <property type="match status" value="1"/>
</dbReference>
<dbReference type="SMART" id="SM00129">
    <property type="entry name" value="KISc"/>
    <property type="match status" value="1"/>
</dbReference>
<comment type="caution">
    <text evidence="18">The sequence shown here is derived from an EMBL/GenBank/DDBJ whole genome shotgun (WGS) entry which is preliminary data.</text>
</comment>
<evidence type="ECO:0000313" key="19">
    <source>
        <dbReference type="Proteomes" id="UP000285301"/>
    </source>
</evidence>
<dbReference type="FunFam" id="3.40.850.10:FF:000051">
    <property type="entry name" value="Kinesin-like protein bimC"/>
    <property type="match status" value="1"/>
</dbReference>